<evidence type="ECO:0000256" key="6">
    <source>
        <dbReference type="ARBA" id="ARBA00022842"/>
    </source>
</evidence>
<accession>A0A645A283</accession>
<organism evidence="10">
    <name type="scientific">bioreactor metagenome</name>
    <dbReference type="NCBI Taxonomy" id="1076179"/>
    <lineage>
        <taxon>unclassified sequences</taxon>
        <taxon>metagenomes</taxon>
        <taxon>ecological metagenomes</taxon>
    </lineage>
</organism>
<dbReference type="InterPro" id="IPR029056">
    <property type="entry name" value="Ribokinase-like"/>
</dbReference>
<keyword evidence="6" id="KW-0460">Magnesium</keyword>
<dbReference type="InterPro" id="IPR011611">
    <property type="entry name" value="PfkB_dom"/>
</dbReference>
<evidence type="ECO:0000256" key="8">
    <source>
        <dbReference type="ARBA" id="ARBA00023277"/>
    </source>
</evidence>
<dbReference type="PANTHER" id="PTHR10584:SF166">
    <property type="entry name" value="RIBOKINASE"/>
    <property type="match status" value="1"/>
</dbReference>
<reference evidence="10" key="1">
    <citation type="submission" date="2019-08" db="EMBL/GenBank/DDBJ databases">
        <authorList>
            <person name="Kucharzyk K."/>
            <person name="Murdoch R.W."/>
            <person name="Higgins S."/>
            <person name="Loffler F."/>
        </authorList>
    </citation>
    <scope>NUCLEOTIDE SEQUENCE</scope>
</reference>
<keyword evidence="4 10" id="KW-0418">Kinase</keyword>
<dbReference type="Pfam" id="PF00294">
    <property type="entry name" value="PfkB"/>
    <property type="match status" value="1"/>
</dbReference>
<dbReference type="InterPro" id="IPR002139">
    <property type="entry name" value="Ribo/fructo_kinase"/>
</dbReference>
<evidence type="ECO:0000256" key="3">
    <source>
        <dbReference type="ARBA" id="ARBA00022741"/>
    </source>
</evidence>
<dbReference type="PANTHER" id="PTHR10584">
    <property type="entry name" value="SUGAR KINASE"/>
    <property type="match status" value="1"/>
</dbReference>
<dbReference type="AlphaFoldDB" id="A0A645A283"/>
<keyword evidence="10" id="KW-0413">Isomerase</keyword>
<evidence type="ECO:0000256" key="5">
    <source>
        <dbReference type="ARBA" id="ARBA00022840"/>
    </source>
</evidence>
<dbReference type="EMBL" id="VSSQ01011575">
    <property type="protein sequence ID" value="MPM47187.1"/>
    <property type="molecule type" value="Genomic_DNA"/>
</dbReference>
<comment type="caution">
    <text evidence="10">The sequence shown here is derived from an EMBL/GenBank/DDBJ whole genome shotgun (WGS) entry which is preliminary data.</text>
</comment>
<dbReference type="InterPro" id="IPR011877">
    <property type="entry name" value="Ribokinase"/>
</dbReference>
<keyword evidence="7" id="KW-0630">Potassium</keyword>
<dbReference type="GO" id="GO:0016853">
    <property type="term" value="F:isomerase activity"/>
    <property type="evidence" value="ECO:0007669"/>
    <property type="project" value="UniProtKB-KW"/>
</dbReference>
<dbReference type="GO" id="GO:0006014">
    <property type="term" value="P:D-ribose metabolic process"/>
    <property type="evidence" value="ECO:0007669"/>
    <property type="project" value="InterPro"/>
</dbReference>
<dbReference type="HAMAP" id="MF_01987">
    <property type="entry name" value="Ribokinase"/>
    <property type="match status" value="1"/>
</dbReference>
<proteinExistence type="inferred from homology"/>
<dbReference type="Gene3D" id="3.40.1190.20">
    <property type="match status" value="1"/>
</dbReference>
<keyword evidence="1" id="KW-0808">Transferase</keyword>
<evidence type="ECO:0000256" key="2">
    <source>
        <dbReference type="ARBA" id="ARBA00022723"/>
    </source>
</evidence>
<dbReference type="GO" id="GO:0046872">
    <property type="term" value="F:metal ion binding"/>
    <property type="evidence" value="ECO:0007669"/>
    <property type="project" value="UniProtKB-KW"/>
</dbReference>
<keyword evidence="8" id="KW-0119">Carbohydrate metabolism</keyword>
<evidence type="ECO:0000313" key="10">
    <source>
        <dbReference type="EMBL" id="MPM47187.1"/>
    </source>
</evidence>
<name>A0A645A283_9ZZZZ</name>
<evidence type="ECO:0000256" key="4">
    <source>
        <dbReference type="ARBA" id="ARBA00022777"/>
    </source>
</evidence>
<gene>
    <name evidence="10" type="ORF">SDC9_93895</name>
</gene>
<protein>
    <submittedName>
        <fullName evidence="10">Bifunctional ribokinase/ribose-5-phosphate isomerase A</fullName>
    </submittedName>
</protein>
<keyword evidence="2" id="KW-0479">Metal-binding</keyword>
<dbReference type="CDD" id="cd01174">
    <property type="entry name" value="ribokinase"/>
    <property type="match status" value="1"/>
</dbReference>
<dbReference type="PRINTS" id="PR00990">
    <property type="entry name" value="RIBOKINASE"/>
</dbReference>
<evidence type="ECO:0000256" key="1">
    <source>
        <dbReference type="ARBA" id="ARBA00022679"/>
    </source>
</evidence>
<keyword evidence="5" id="KW-0067">ATP-binding</keyword>
<dbReference type="GO" id="GO:0004747">
    <property type="term" value="F:ribokinase activity"/>
    <property type="evidence" value="ECO:0007669"/>
    <property type="project" value="InterPro"/>
</dbReference>
<evidence type="ECO:0000256" key="7">
    <source>
        <dbReference type="ARBA" id="ARBA00022958"/>
    </source>
</evidence>
<keyword evidence="3" id="KW-0547">Nucleotide-binding</keyword>
<feature type="domain" description="Carbohydrate kinase PfkB" evidence="9">
    <location>
        <begin position="1"/>
        <end position="285"/>
    </location>
</feature>
<dbReference type="SUPFAM" id="SSF53613">
    <property type="entry name" value="Ribokinase-like"/>
    <property type="match status" value="1"/>
</dbReference>
<dbReference type="GO" id="GO:0005524">
    <property type="term" value="F:ATP binding"/>
    <property type="evidence" value="ECO:0007669"/>
    <property type="project" value="UniProtKB-KW"/>
</dbReference>
<sequence length="309" mass="32628">MARILNFGSLNIDHVYRVDAFVRPGETKSSLSLEDHCGGKGLNQSVAAARAGAAVLHAGLIGRDGNMLLEKLVESGVDCSLLERSEGVSGHAIIQVDDRGQNCILLHGGTNRMMTEDYVEHALGAFGGSGLVLLQNETNLVGSIIAHAKAKGLTTALNAAPMDEAVFSYPLELLDWLIVNEVEGAGIARCTREEDILPALERAYPHLNVLLTLGERGSVCVCGGEQTRFGAYRVKAADTTAAGDTFLGYFLNETINGAEVSDALALATAASALCVQVMGAADSIPPRERTLSAVRTGELGELLPWGGWR</sequence>
<evidence type="ECO:0000259" key="9">
    <source>
        <dbReference type="Pfam" id="PF00294"/>
    </source>
</evidence>